<evidence type="ECO:0000256" key="1">
    <source>
        <dbReference type="SAM" id="MobiDB-lite"/>
    </source>
</evidence>
<reference evidence="3" key="1">
    <citation type="submission" date="2015-07" db="EMBL/GenBank/DDBJ databases">
        <authorList>
            <person name="Ju K.-S."/>
            <person name="Doroghazi J.R."/>
            <person name="Metcalf W.W."/>
        </authorList>
    </citation>
    <scope>NUCLEOTIDE SEQUENCE [LARGE SCALE GENOMIC DNA]</scope>
    <source>
        <strain evidence="3">NRRL 2290</strain>
    </source>
</reference>
<evidence type="ECO:0000313" key="3">
    <source>
        <dbReference type="Proteomes" id="UP000037251"/>
    </source>
</evidence>
<sequence>MPDDRVRGVGPLQFLDLLVAEYEFDGGDRVLDVPVLAAPTIGAATVSRCSSQARATWARGTRRSPAMRVTASTMARSPSG</sequence>
<evidence type="ECO:0000313" key="2">
    <source>
        <dbReference type="EMBL" id="KOG41799.1"/>
    </source>
</evidence>
<keyword evidence="3" id="KW-1185">Reference proteome</keyword>
<feature type="region of interest" description="Disordered" evidence="1">
    <location>
        <begin position="55"/>
        <end position="80"/>
    </location>
</feature>
<protein>
    <submittedName>
        <fullName evidence="2">Uncharacterized protein</fullName>
    </submittedName>
</protein>
<dbReference type="STRING" id="67356.AQJ84_21580"/>
<organism evidence="2 3">
    <name type="scientific">Streptomyces resistomycificus</name>
    <dbReference type="NCBI Taxonomy" id="67356"/>
    <lineage>
        <taxon>Bacteria</taxon>
        <taxon>Bacillati</taxon>
        <taxon>Actinomycetota</taxon>
        <taxon>Actinomycetes</taxon>
        <taxon>Kitasatosporales</taxon>
        <taxon>Streptomycetaceae</taxon>
        <taxon>Streptomyces</taxon>
        <taxon>Streptomyces aurantiacus group</taxon>
    </lineage>
</organism>
<feature type="compositionally biased region" description="Polar residues" evidence="1">
    <location>
        <begin position="70"/>
        <end position="80"/>
    </location>
</feature>
<comment type="caution">
    <text evidence="2">The sequence shown here is derived from an EMBL/GenBank/DDBJ whole genome shotgun (WGS) entry which is preliminary data.</text>
</comment>
<name>A0A0L8LUQ3_9ACTN</name>
<dbReference type="Proteomes" id="UP000037251">
    <property type="component" value="Unassembled WGS sequence"/>
</dbReference>
<gene>
    <name evidence="2" type="ORF">ADK37_06815</name>
</gene>
<dbReference type="AlphaFoldDB" id="A0A0L8LUQ3"/>
<proteinExistence type="predicted"/>
<dbReference type="EMBL" id="LGUS01000036">
    <property type="protein sequence ID" value="KOG41799.1"/>
    <property type="molecule type" value="Genomic_DNA"/>
</dbReference>
<accession>A0A0L8LUQ3</accession>